<proteinExistence type="predicted"/>
<evidence type="ECO:0000313" key="2">
    <source>
        <dbReference type="EMBL" id="VTT70132.1"/>
    </source>
</evidence>
<evidence type="ECO:0000256" key="1">
    <source>
        <dbReference type="SAM" id="MobiDB-lite"/>
    </source>
</evidence>
<dbReference type="Proteomes" id="UP000760494">
    <property type="component" value="Unassembled WGS sequence"/>
</dbReference>
<reference evidence="2" key="1">
    <citation type="submission" date="2019-05" db="EMBL/GenBank/DDBJ databases">
        <authorList>
            <person name="Piombo E."/>
        </authorList>
    </citation>
    <scope>NUCLEOTIDE SEQUENCE</scope>
    <source>
        <strain evidence="2">C2S</strain>
    </source>
</reference>
<evidence type="ECO:0000313" key="3">
    <source>
        <dbReference type="Proteomes" id="UP000760494"/>
    </source>
</evidence>
<feature type="region of interest" description="Disordered" evidence="1">
    <location>
        <begin position="424"/>
        <end position="445"/>
    </location>
</feature>
<accession>A0A9Q9RNT5</accession>
<feature type="region of interest" description="Disordered" evidence="1">
    <location>
        <begin position="159"/>
        <end position="194"/>
    </location>
</feature>
<comment type="caution">
    <text evidence="2">The sequence shown here is derived from an EMBL/GenBank/DDBJ whole genome shotgun (WGS) entry which is preliminary data.</text>
</comment>
<feature type="compositionally biased region" description="Low complexity" evidence="1">
    <location>
        <begin position="172"/>
        <end position="182"/>
    </location>
</feature>
<protein>
    <submittedName>
        <fullName evidence="2">Uncharacterized protein</fullName>
    </submittedName>
</protein>
<dbReference type="EMBL" id="CABFJX010000279">
    <property type="protein sequence ID" value="VTT70132.1"/>
    <property type="molecule type" value="Genomic_DNA"/>
</dbReference>
<dbReference type="AlphaFoldDB" id="A0A9Q9RNT5"/>
<name>A0A9Q9RNT5_FUSFU</name>
<gene>
    <name evidence="2" type="ORF">C2S_7849</name>
</gene>
<sequence length="577" mass="63872">MPIPESDEEIMASWSPQEWGFHAWEERNSEKILETQSRDAGWDAHSKLIKHAWPDPDDRRKYLERTNKYIMNTEDYIEMISQADFLDMDKVDRLSLNISIYPKPFVAIGETNFGHVFGSYTFTPMTDSLEPKYPDSDSDVLGNMILALNIPLPQSPPLSPGSFVHLSDTDSDSNSSVSTELSHSFPSSTANNTPDSAASIVDLQTLSGVRLDFSNSPSSFNAIHRKGGHLMATIPSATGDMHANTFDSCPQDFVFAQLGLLWTFTGDWKKALHRNPNDDKRGRWNPTGFAVVVRLNPKGELGKVYALRHPDVVPQLERIEDDLIESRKPKANKKTAHKRGLYILKHYKPGHPHPKSDSSFSIAKIANSILELGSYKRQFDFEVLLSNEPQIVNAKMWVHGLDGPALMPLSAAKVSGRWTAFTFDEDGGDNEDGNGNGTNKEDVANPPGLEFALGGITNKLTNAAPSTLVVWEQLMIPLGNTGDLIGLGLYTKSTFFGLCDVITDAKTQSVGFDARNSTPNKKHTRGHDRARVLESLQRTTRSIWQSLPALGLPVTEDACEEHPVPLCSLSHPPNNLT</sequence>
<organism evidence="2 3">
    <name type="scientific">Fusarium fujikuroi</name>
    <name type="common">Bakanae and foot rot disease fungus</name>
    <name type="synonym">Gibberella fujikuroi</name>
    <dbReference type="NCBI Taxonomy" id="5127"/>
    <lineage>
        <taxon>Eukaryota</taxon>
        <taxon>Fungi</taxon>
        <taxon>Dikarya</taxon>
        <taxon>Ascomycota</taxon>
        <taxon>Pezizomycotina</taxon>
        <taxon>Sordariomycetes</taxon>
        <taxon>Hypocreomycetidae</taxon>
        <taxon>Hypocreales</taxon>
        <taxon>Nectriaceae</taxon>
        <taxon>Fusarium</taxon>
        <taxon>Fusarium fujikuroi species complex</taxon>
    </lineage>
</organism>
<feature type="compositionally biased region" description="Polar residues" evidence="1">
    <location>
        <begin position="184"/>
        <end position="194"/>
    </location>
</feature>